<dbReference type="Proteomes" id="UP001595752">
    <property type="component" value="Unassembled WGS sequence"/>
</dbReference>
<keyword evidence="1" id="KW-0813">Transport</keyword>
<comment type="caution">
    <text evidence="3">The sequence shown here is derived from an EMBL/GenBank/DDBJ whole genome shotgun (WGS) entry which is preliminary data.</text>
</comment>
<keyword evidence="2" id="KW-0472">Membrane</keyword>
<evidence type="ECO:0000313" key="3">
    <source>
        <dbReference type="EMBL" id="MFC3884472.1"/>
    </source>
</evidence>
<evidence type="ECO:0000256" key="2">
    <source>
        <dbReference type="SAM" id="Phobius"/>
    </source>
</evidence>
<keyword evidence="2" id="KW-1133">Transmembrane helix</keyword>
<dbReference type="RefSeq" id="WP_377915941.1">
    <property type="nucleotide sequence ID" value="NZ_JBHRZT010000052.1"/>
</dbReference>
<dbReference type="EMBL" id="JBHRZT010000052">
    <property type="protein sequence ID" value="MFC3884472.1"/>
    <property type="molecule type" value="Genomic_DNA"/>
</dbReference>
<dbReference type="InterPro" id="IPR031155">
    <property type="entry name" value="DUR"/>
</dbReference>
<keyword evidence="2" id="KW-0812">Transmembrane</keyword>
<protein>
    <submittedName>
        <fullName evidence="3">Uncharacterized protein</fullName>
    </submittedName>
</protein>
<dbReference type="PANTHER" id="PTHR46154">
    <property type="match status" value="1"/>
</dbReference>
<keyword evidence="4" id="KW-1185">Reference proteome</keyword>
<sequence>MNDQELMKDTKLYTRWAIALSLVLVVIWPGIMFSTGYIYSLQFFKGWVCLAFGWLIIAALFITIRPLIELYKEYK</sequence>
<proteinExistence type="predicted"/>
<gene>
    <name evidence="3" type="ORF">ACFOU2_13550</name>
</gene>
<feature type="transmembrane region" description="Helical" evidence="2">
    <location>
        <begin position="12"/>
        <end position="31"/>
    </location>
</feature>
<feature type="transmembrane region" description="Helical" evidence="2">
    <location>
        <begin position="43"/>
        <end position="68"/>
    </location>
</feature>
<dbReference type="PANTHER" id="PTHR46154:SF4">
    <property type="entry name" value="UREA ACTIVE TRANSPORTER"/>
    <property type="match status" value="1"/>
</dbReference>
<organism evidence="3 4">
    <name type="scientific">Bacillus songklensis</name>
    <dbReference type="NCBI Taxonomy" id="1069116"/>
    <lineage>
        <taxon>Bacteria</taxon>
        <taxon>Bacillati</taxon>
        <taxon>Bacillota</taxon>
        <taxon>Bacilli</taxon>
        <taxon>Bacillales</taxon>
        <taxon>Bacillaceae</taxon>
        <taxon>Bacillus</taxon>
    </lineage>
</organism>
<name>A0ABV8B5Q6_9BACI</name>
<reference evidence="4" key="1">
    <citation type="journal article" date="2019" name="Int. J. Syst. Evol. Microbiol.">
        <title>The Global Catalogue of Microorganisms (GCM) 10K type strain sequencing project: providing services to taxonomists for standard genome sequencing and annotation.</title>
        <authorList>
            <consortium name="The Broad Institute Genomics Platform"/>
            <consortium name="The Broad Institute Genome Sequencing Center for Infectious Disease"/>
            <person name="Wu L."/>
            <person name="Ma J."/>
        </authorList>
    </citation>
    <scope>NUCLEOTIDE SEQUENCE [LARGE SCALE GENOMIC DNA]</scope>
    <source>
        <strain evidence="4">CCUG 61889</strain>
    </source>
</reference>
<evidence type="ECO:0000313" key="4">
    <source>
        <dbReference type="Proteomes" id="UP001595752"/>
    </source>
</evidence>
<accession>A0ABV8B5Q6</accession>
<evidence type="ECO:0000256" key="1">
    <source>
        <dbReference type="ARBA" id="ARBA00022448"/>
    </source>
</evidence>